<evidence type="ECO:0000256" key="1">
    <source>
        <dbReference type="SAM" id="MobiDB-lite"/>
    </source>
</evidence>
<feature type="region of interest" description="Disordered" evidence="1">
    <location>
        <begin position="434"/>
        <end position="455"/>
    </location>
</feature>
<sequence length="474" mass="51616">MATLRSVEIDDTHPGITYEGVWAEDRSLYQLNRGFTWGGSQHRAVGTASFTFPFFGTAVAVSGRSPAINEDGESATWRCLIDGEQIESRSPANRTQVNDFTLCIQQQLPPGRHVLSVEVEADEDTPFWLDRLSMMPLRNHTYDNPTVRVTPLDGGLQYPSGKWDRVEGGARFTSQAGASVLLGFNGTGVSWITEHLADQPPATSQGVYTIDDKPPVPFFISGLARGQPNMGHYMLFESEELRRGPHRLNVTYLGSSAPLVMDSILVRNGDIIVQNGASMPGISSASSPQRPRPNIAAIAGGVVGGVVALALFAMWHFILNKKRLRRGYDIEMSVKSFKSYPPPEFHAPHRTASTSSQPLSTPPTAAHSLNQSTGASIPPYHPAVELPAYEYGHVGEKARLVAEEAIESSREEFCNLQPPPPVYSPDQPVGLAQAPGFNRRPTALQVGHHSDSGVQFASNPDIEVLDLPPRYTLS</sequence>
<gene>
    <name evidence="3" type="ORF">FA15DRAFT_699767</name>
</gene>
<accession>A0A5C3LC85</accession>
<proteinExistence type="predicted"/>
<feature type="transmembrane region" description="Helical" evidence="2">
    <location>
        <begin position="295"/>
        <end position="318"/>
    </location>
</feature>
<organism evidence="3 4">
    <name type="scientific">Coprinopsis marcescibilis</name>
    <name type="common">Agaric fungus</name>
    <name type="synonym">Psathyrella marcescibilis</name>
    <dbReference type="NCBI Taxonomy" id="230819"/>
    <lineage>
        <taxon>Eukaryota</taxon>
        <taxon>Fungi</taxon>
        <taxon>Dikarya</taxon>
        <taxon>Basidiomycota</taxon>
        <taxon>Agaricomycotina</taxon>
        <taxon>Agaricomycetes</taxon>
        <taxon>Agaricomycetidae</taxon>
        <taxon>Agaricales</taxon>
        <taxon>Agaricineae</taxon>
        <taxon>Psathyrellaceae</taxon>
        <taxon>Coprinopsis</taxon>
    </lineage>
</organism>
<keyword evidence="2" id="KW-0472">Membrane</keyword>
<protein>
    <submittedName>
        <fullName evidence="3">Uncharacterized protein</fullName>
    </submittedName>
</protein>
<dbReference type="AlphaFoldDB" id="A0A5C3LC85"/>
<evidence type="ECO:0000256" key="2">
    <source>
        <dbReference type="SAM" id="Phobius"/>
    </source>
</evidence>
<feature type="region of interest" description="Disordered" evidence="1">
    <location>
        <begin position="341"/>
        <end position="377"/>
    </location>
</feature>
<dbReference type="Proteomes" id="UP000307440">
    <property type="component" value="Unassembled WGS sequence"/>
</dbReference>
<keyword evidence="2" id="KW-1133">Transmembrane helix</keyword>
<keyword evidence="2" id="KW-0812">Transmembrane</keyword>
<evidence type="ECO:0000313" key="3">
    <source>
        <dbReference type="EMBL" id="TFK30222.1"/>
    </source>
</evidence>
<feature type="compositionally biased region" description="Low complexity" evidence="1">
    <location>
        <begin position="351"/>
        <end position="366"/>
    </location>
</feature>
<dbReference type="Gene3D" id="2.60.120.260">
    <property type="entry name" value="Galactose-binding domain-like"/>
    <property type="match status" value="2"/>
</dbReference>
<dbReference type="EMBL" id="ML210147">
    <property type="protein sequence ID" value="TFK30222.1"/>
    <property type="molecule type" value="Genomic_DNA"/>
</dbReference>
<dbReference type="OrthoDB" id="2756615at2759"/>
<evidence type="ECO:0000313" key="4">
    <source>
        <dbReference type="Proteomes" id="UP000307440"/>
    </source>
</evidence>
<name>A0A5C3LC85_COPMA</name>
<keyword evidence="4" id="KW-1185">Reference proteome</keyword>
<reference evidence="3 4" key="1">
    <citation type="journal article" date="2019" name="Nat. Ecol. Evol.">
        <title>Megaphylogeny resolves global patterns of mushroom evolution.</title>
        <authorList>
            <person name="Varga T."/>
            <person name="Krizsan K."/>
            <person name="Foldi C."/>
            <person name="Dima B."/>
            <person name="Sanchez-Garcia M."/>
            <person name="Sanchez-Ramirez S."/>
            <person name="Szollosi G.J."/>
            <person name="Szarkandi J.G."/>
            <person name="Papp V."/>
            <person name="Albert L."/>
            <person name="Andreopoulos W."/>
            <person name="Angelini C."/>
            <person name="Antonin V."/>
            <person name="Barry K.W."/>
            <person name="Bougher N.L."/>
            <person name="Buchanan P."/>
            <person name="Buyck B."/>
            <person name="Bense V."/>
            <person name="Catcheside P."/>
            <person name="Chovatia M."/>
            <person name="Cooper J."/>
            <person name="Damon W."/>
            <person name="Desjardin D."/>
            <person name="Finy P."/>
            <person name="Geml J."/>
            <person name="Haridas S."/>
            <person name="Hughes K."/>
            <person name="Justo A."/>
            <person name="Karasinski D."/>
            <person name="Kautmanova I."/>
            <person name="Kiss B."/>
            <person name="Kocsube S."/>
            <person name="Kotiranta H."/>
            <person name="LaButti K.M."/>
            <person name="Lechner B.E."/>
            <person name="Liimatainen K."/>
            <person name="Lipzen A."/>
            <person name="Lukacs Z."/>
            <person name="Mihaltcheva S."/>
            <person name="Morgado L.N."/>
            <person name="Niskanen T."/>
            <person name="Noordeloos M.E."/>
            <person name="Ohm R.A."/>
            <person name="Ortiz-Santana B."/>
            <person name="Ovrebo C."/>
            <person name="Racz N."/>
            <person name="Riley R."/>
            <person name="Savchenko A."/>
            <person name="Shiryaev A."/>
            <person name="Soop K."/>
            <person name="Spirin V."/>
            <person name="Szebenyi C."/>
            <person name="Tomsovsky M."/>
            <person name="Tulloss R.E."/>
            <person name="Uehling J."/>
            <person name="Grigoriev I.V."/>
            <person name="Vagvolgyi C."/>
            <person name="Papp T."/>
            <person name="Martin F.M."/>
            <person name="Miettinen O."/>
            <person name="Hibbett D.S."/>
            <person name="Nagy L.G."/>
        </authorList>
    </citation>
    <scope>NUCLEOTIDE SEQUENCE [LARGE SCALE GENOMIC DNA]</scope>
    <source>
        <strain evidence="3 4">CBS 121175</strain>
    </source>
</reference>
<dbReference type="STRING" id="230819.A0A5C3LC85"/>